<dbReference type="HAMAP" id="MF_01974">
    <property type="entry name" value="MetAP_1"/>
    <property type="match status" value="1"/>
</dbReference>
<dbReference type="SUPFAM" id="SSF55920">
    <property type="entry name" value="Creatinase/aminopeptidase"/>
    <property type="match status" value="1"/>
</dbReference>
<dbReference type="GO" id="GO:0005829">
    <property type="term" value="C:cytosol"/>
    <property type="evidence" value="ECO:0007669"/>
    <property type="project" value="TreeGrafter"/>
</dbReference>
<accession>A0A7V5PPS3</accession>
<name>A0A7V5PPS3_CALAY</name>
<feature type="domain" description="Peptidase M24" evidence="8">
    <location>
        <begin position="12"/>
        <end position="239"/>
    </location>
</feature>
<dbReference type="InterPro" id="IPR036005">
    <property type="entry name" value="Creatinase/aminopeptidase-like"/>
</dbReference>
<feature type="binding site" evidence="6">
    <location>
        <position position="105"/>
    </location>
    <ligand>
        <name>a divalent metal cation</name>
        <dbReference type="ChEBI" id="CHEBI:60240"/>
        <label>2</label>
        <note>catalytic</note>
    </ligand>
</feature>
<feature type="binding site" evidence="6">
    <location>
        <position position="77"/>
    </location>
    <ligand>
        <name>substrate</name>
    </ligand>
</feature>
<keyword evidence="5 6" id="KW-0378">Hydrolase</keyword>
<dbReference type="EC" id="3.4.11.18" evidence="6 7"/>
<comment type="subunit">
    <text evidence="6">Monomer.</text>
</comment>
<comment type="function">
    <text evidence="1 6">Removes the N-terminal methionine from nascent proteins. The N-terminal methionine is often cleaved when the second residue in the primary sequence is small and uncharged (Met-Ala-, Cys, Gly, Pro, Ser, Thr, or Val). Requires deformylation of the N(alpha)-formylated initiator methionine before it can be hydrolyzed.</text>
</comment>
<keyword evidence="4 6" id="KW-0479">Metal-binding</keyword>
<feature type="binding site" evidence="6">
    <location>
        <position position="232"/>
    </location>
    <ligand>
        <name>a divalent metal cation</name>
        <dbReference type="ChEBI" id="CHEBI:60240"/>
        <label>2</label>
        <note>catalytic</note>
    </ligand>
</feature>
<dbReference type="GO" id="GO:0046872">
    <property type="term" value="F:metal ion binding"/>
    <property type="evidence" value="ECO:0007669"/>
    <property type="project" value="UniProtKB-UniRule"/>
</dbReference>
<dbReference type="InterPro" id="IPR001714">
    <property type="entry name" value="Pept_M24_MAP"/>
</dbReference>
<keyword evidence="2 6" id="KW-0031">Aminopeptidase</keyword>
<comment type="catalytic activity">
    <reaction evidence="6 7">
        <text>Release of N-terminal amino acids, preferentially methionine, from peptides and arylamides.</text>
        <dbReference type="EC" id="3.4.11.18"/>
    </reaction>
</comment>
<comment type="similarity">
    <text evidence="6">Belongs to the peptidase M24A family. Methionine aminopeptidase type 1 subfamily.</text>
</comment>
<dbReference type="PANTHER" id="PTHR43330">
    <property type="entry name" value="METHIONINE AMINOPEPTIDASE"/>
    <property type="match status" value="1"/>
</dbReference>
<dbReference type="PRINTS" id="PR00599">
    <property type="entry name" value="MAPEPTIDASE"/>
</dbReference>
<evidence type="ECO:0000256" key="5">
    <source>
        <dbReference type="ARBA" id="ARBA00022801"/>
    </source>
</evidence>
<proteinExistence type="inferred from homology"/>
<evidence type="ECO:0000256" key="6">
    <source>
        <dbReference type="HAMAP-Rule" id="MF_01974"/>
    </source>
</evidence>
<gene>
    <name evidence="6 9" type="primary">map</name>
    <name evidence="9" type="ORF">ENJ89_07240</name>
</gene>
<evidence type="ECO:0000256" key="4">
    <source>
        <dbReference type="ARBA" id="ARBA00022723"/>
    </source>
</evidence>
<dbReference type="AlphaFoldDB" id="A0A7V5PPS3"/>
<dbReference type="PANTHER" id="PTHR43330:SF27">
    <property type="entry name" value="METHIONINE AMINOPEPTIDASE"/>
    <property type="match status" value="1"/>
</dbReference>
<dbReference type="GO" id="GO:0004239">
    <property type="term" value="F:initiator methionyl aminopeptidase activity"/>
    <property type="evidence" value="ECO:0007669"/>
    <property type="project" value="UniProtKB-UniRule"/>
</dbReference>
<evidence type="ECO:0000259" key="8">
    <source>
        <dbReference type="Pfam" id="PF00557"/>
    </source>
</evidence>
<feature type="binding site" evidence="6">
    <location>
        <position position="232"/>
    </location>
    <ligand>
        <name>a divalent metal cation</name>
        <dbReference type="ChEBI" id="CHEBI:60240"/>
        <label>1</label>
    </ligand>
</feature>
<comment type="caution">
    <text evidence="9">The sequence shown here is derived from an EMBL/GenBank/DDBJ whole genome shotgun (WGS) entry which is preliminary data.</text>
</comment>
<evidence type="ECO:0000256" key="2">
    <source>
        <dbReference type="ARBA" id="ARBA00022438"/>
    </source>
</evidence>
<dbReference type="EMBL" id="DROD01000479">
    <property type="protein sequence ID" value="HHJ52973.1"/>
    <property type="molecule type" value="Genomic_DNA"/>
</dbReference>
<sequence>MIYIKNERQIAGIEESNIIVAETLKFIEKYVTPGVDTMTLNNEIEAFILRHKARPAFKGLYGFPAAACISVNDEVVHGIPGPRKLKDGDIVGIDIGVELNNFFGDAARTFLVGNVRPEVRKLCEVTERSLYLGIEQCRAGNRVGEISYAIQSYVESFGYSVVRDLVGHGVGIHPHEDPQVPNYGSKGKGPRLKVGMVLAIEPMINMGGYQVFTAEDNWTVKTVDGKPSAHYEHSVAITKDGPKILSHVRA</sequence>
<feature type="binding site" evidence="6">
    <location>
        <position position="175"/>
    </location>
    <ligand>
        <name>substrate</name>
    </ligand>
</feature>
<feature type="binding site" evidence="6">
    <location>
        <position position="168"/>
    </location>
    <ligand>
        <name>a divalent metal cation</name>
        <dbReference type="ChEBI" id="CHEBI:60240"/>
        <label>2</label>
        <note>catalytic</note>
    </ligand>
</feature>
<dbReference type="GO" id="GO:0070006">
    <property type="term" value="F:metalloaminopeptidase activity"/>
    <property type="evidence" value="ECO:0007669"/>
    <property type="project" value="UniProtKB-UniRule"/>
</dbReference>
<protein>
    <recommendedName>
        <fullName evidence="6 7">Methionine aminopeptidase</fullName>
        <shortName evidence="6">MAP</shortName>
        <shortName evidence="6">MetAP</shortName>
        <ecNumber evidence="6 7">3.4.11.18</ecNumber>
    </recommendedName>
    <alternativeName>
        <fullName evidence="6">Peptidase M</fullName>
    </alternativeName>
</protein>
<dbReference type="Pfam" id="PF00557">
    <property type="entry name" value="Peptidase_M24"/>
    <property type="match status" value="1"/>
</dbReference>
<keyword evidence="3 6" id="KW-0645">Protease</keyword>
<evidence type="ECO:0000313" key="9">
    <source>
        <dbReference type="EMBL" id="HHJ52973.1"/>
    </source>
</evidence>
<feature type="binding site" evidence="6">
    <location>
        <position position="94"/>
    </location>
    <ligand>
        <name>a divalent metal cation</name>
        <dbReference type="ChEBI" id="CHEBI:60240"/>
        <label>1</label>
    </ligand>
</feature>
<evidence type="ECO:0000256" key="3">
    <source>
        <dbReference type="ARBA" id="ARBA00022670"/>
    </source>
</evidence>
<dbReference type="NCBIfam" id="TIGR00500">
    <property type="entry name" value="met_pdase_I"/>
    <property type="match status" value="1"/>
</dbReference>
<organism evidence="9">
    <name type="scientific">Caldithrix abyssi</name>
    <dbReference type="NCBI Taxonomy" id="187145"/>
    <lineage>
        <taxon>Bacteria</taxon>
        <taxon>Pseudomonadati</taxon>
        <taxon>Calditrichota</taxon>
        <taxon>Calditrichia</taxon>
        <taxon>Calditrichales</taxon>
        <taxon>Calditrichaceae</taxon>
        <taxon>Caldithrix</taxon>
    </lineage>
</organism>
<dbReference type="CDD" id="cd01086">
    <property type="entry name" value="MetAP1"/>
    <property type="match status" value="1"/>
</dbReference>
<feature type="binding site" evidence="6">
    <location>
        <position position="105"/>
    </location>
    <ligand>
        <name>a divalent metal cation</name>
        <dbReference type="ChEBI" id="CHEBI:60240"/>
        <label>1</label>
    </ligand>
</feature>
<feature type="binding site" evidence="6">
    <location>
        <position position="201"/>
    </location>
    <ligand>
        <name>a divalent metal cation</name>
        <dbReference type="ChEBI" id="CHEBI:60240"/>
        <label>2</label>
        <note>catalytic</note>
    </ligand>
</feature>
<dbReference type="InterPro" id="IPR000994">
    <property type="entry name" value="Pept_M24"/>
</dbReference>
<dbReference type="InterPro" id="IPR002467">
    <property type="entry name" value="Pept_M24A_MAP1"/>
</dbReference>
<evidence type="ECO:0000256" key="7">
    <source>
        <dbReference type="RuleBase" id="RU003653"/>
    </source>
</evidence>
<reference evidence="9" key="1">
    <citation type="journal article" date="2020" name="mSystems">
        <title>Genome- and Community-Level Interaction Insights into Carbon Utilization and Element Cycling Functions of Hydrothermarchaeota in Hydrothermal Sediment.</title>
        <authorList>
            <person name="Zhou Z."/>
            <person name="Liu Y."/>
            <person name="Xu W."/>
            <person name="Pan J."/>
            <person name="Luo Z.H."/>
            <person name="Li M."/>
        </authorList>
    </citation>
    <scope>NUCLEOTIDE SEQUENCE [LARGE SCALE GENOMIC DNA]</scope>
    <source>
        <strain evidence="9">HyVt-527</strain>
    </source>
</reference>
<dbReference type="GO" id="GO:0006508">
    <property type="term" value="P:proteolysis"/>
    <property type="evidence" value="ECO:0007669"/>
    <property type="project" value="UniProtKB-KW"/>
</dbReference>
<dbReference type="Proteomes" id="UP000886124">
    <property type="component" value="Unassembled WGS sequence"/>
</dbReference>
<dbReference type="Gene3D" id="3.90.230.10">
    <property type="entry name" value="Creatinase/methionine aminopeptidase superfamily"/>
    <property type="match status" value="1"/>
</dbReference>
<evidence type="ECO:0000256" key="1">
    <source>
        <dbReference type="ARBA" id="ARBA00002521"/>
    </source>
</evidence>
<comment type="cofactor">
    <cofactor evidence="6">
        <name>Co(2+)</name>
        <dbReference type="ChEBI" id="CHEBI:48828"/>
    </cofactor>
    <cofactor evidence="6">
        <name>Zn(2+)</name>
        <dbReference type="ChEBI" id="CHEBI:29105"/>
    </cofactor>
    <cofactor evidence="6">
        <name>Mn(2+)</name>
        <dbReference type="ChEBI" id="CHEBI:29035"/>
    </cofactor>
    <cofactor evidence="6">
        <name>Fe(2+)</name>
        <dbReference type="ChEBI" id="CHEBI:29033"/>
    </cofactor>
    <text evidence="6">Binds 2 divalent metal cations per subunit. Has a high-affinity and a low affinity metal-binding site. The true nature of the physiological cofactor is under debate. The enzyme is active with cobalt, zinc, manganese or divalent iron ions. Most likely, methionine aminopeptidases function as mononuclear Fe(2+)-metalloproteases under physiological conditions, and the catalytically relevant metal-binding site has been assigned to the histidine-containing high-affinity site.</text>
</comment>